<protein>
    <submittedName>
        <fullName evidence="5">Putative START-like domain, Bet v I type allergen</fullName>
    </submittedName>
</protein>
<dbReference type="SUPFAM" id="SSF55961">
    <property type="entry name" value="Bet v1-like"/>
    <property type="match status" value="1"/>
</dbReference>
<comment type="similarity">
    <text evidence="1">Belongs to the BetVI family.</text>
</comment>
<dbReference type="GO" id="GO:0038023">
    <property type="term" value="F:signaling receptor activity"/>
    <property type="evidence" value="ECO:0007669"/>
    <property type="project" value="InterPro"/>
</dbReference>
<dbReference type="Gene3D" id="3.30.530.20">
    <property type="match status" value="1"/>
</dbReference>
<dbReference type="Gramene" id="rna8900">
    <property type="protein sequence ID" value="RHN73117.1"/>
    <property type="gene ID" value="gene8900"/>
</dbReference>
<evidence type="ECO:0000259" key="4">
    <source>
        <dbReference type="Pfam" id="PF00407"/>
    </source>
</evidence>
<dbReference type="Pfam" id="PF00407">
    <property type="entry name" value="Bet_v_1"/>
    <property type="match status" value="1"/>
</dbReference>
<dbReference type="PRINTS" id="PR00634">
    <property type="entry name" value="BETALLERGEN"/>
</dbReference>
<name>A0A396JD84_MEDTR</name>
<comment type="caution">
    <text evidence="5">The sequence shown here is derived from an EMBL/GenBank/DDBJ whole genome shotgun (WGS) entry which is preliminary data.</text>
</comment>
<dbReference type="GO" id="GO:0006952">
    <property type="term" value="P:defense response"/>
    <property type="evidence" value="ECO:0007669"/>
    <property type="project" value="UniProtKB-KW"/>
</dbReference>
<dbReference type="PANTHER" id="PTHR31213">
    <property type="entry name" value="OS08G0374000 PROTEIN-RELATED"/>
    <property type="match status" value="1"/>
</dbReference>
<proteinExistence type="inferred from homology"/>
<dbReference type="InterPro" id="IPR000916">
    <property type="entry name" value="Bet_v_I/MLP"/>
</dbReference>
<dbReference type="InterPro" id="IPR050279">
    <property type="entry name" value="Plant_def-hormone_signal"/>
</dbReference>
<keyword evidence="3" id="KW-0568">Pathogenesis-related protein</keyword>
<dbReference type="FunFam" id="3.30.530.20:FF:000007">
    <property type="entry name" value="Major pollen allergen Bet v 1-A"/>
    <property type="match status" value="1"/>
</dbReference>
<reference evidence="6" key="1">
    <citation type="journal article" date="2018" name="Nat. Plants">
        <title>Whole-genome landscape of Medicago truncatula symbiotic genes.</title>
        <authorList>
            <person name="Pecrix Y."/>
            <person name="Staton S.E."/>
            <person name="Sallet E."/>
            <person name="Lelandais-Briere C."/>
            <person name="Moreau S."/>
            <person name="Carrere S."/>
            <person name="Blein T."/>
            <person name="Jardinaud M.F."/>
            <person name="Latrasse D."/>
            <person name="Zouine M."/>
            <person name="Zahm M."/>
            <person name="Kreplak J."/>
            <person name="Mayjonade B."/>
            <person name="Satge C."/>
            <person name="Perez M."/>
            <person name="Cauet S."/>
            <person name="Marande W."/>
            <person name="Chantry-Darmon C."/>
            <person name="Lopez-Roques C."/>
            <person name="Bouchez O."/>
            <person name="Berard A."/>
            <person name="Debelle F."/>
            <person name="Munos S."/>
            <person name="Bendahmane A."/>
            <person name="Berges H."/>
            <person name="Niebel A."/>
            <person name="Buitink J."/>
            <person name="Frugier F."/>
            <person name="Benhamed M."/>
            <person name="Crespi M."/>
            <person name="Gouzy J."/>
            <person name="Gamas P."/>
        </authorList>
    </citation>
    <scope>NUCLEOTIDE SEQUENCE [LARGE SCALE GENOMIC DNA]</scope>
    <source>
        <strain evidence="6">cv. Jemalong A17</strain>
    </source>
</reference>
<dbReference type="EMBL" id="PSQE01000002">
    <property type="protein sequence ID" value="RHN73117.1"/>
    <property type="molecule type" value="Genomic_DNA"/>
</dbReference>
<feature type="domain" description="Bet v I/Major latex protein" evidence="4">
    <location>
        <begin position="76"/>
        <end position="228"/>
    </location>
</feature>
<dbReference type="GO" id="GO:0009738">
    <property type="term" value="P:abscisic acid-activated signaling pathway"/>
    <property type="evidence" value="ECO:0007669"/>
    <property type="project" value="InterPro"/>
</dbReference>
<evidence type="ECO:0000256" key="1">
    <source>
        <dbReference type="ARBA" id="ARBA00009744"/>
    </source>
</evidence>
<dbReference type="AlphaFoldDB" id="A0A396JD84"/>
<evidence type="ECO:0000256" key="3">
    <source>
        <dbReference type="ARBA" id="ARBA00023265"/>
    </source>
</evidence>
<dbReference type="CDD" id="cd07816">
    <property type="entry name" value="Bet_v1-like"/>
    <property type="match status" value="1"/>
</dbReference>
<gene>
    <name evidence="5" type="ORF">MtrunA17_Chr2g0295061</name>
</gene>
<sequence>MDSKDQSKTQQFSSFNKYISLPLINNLKSKQYCTKKSLNNTTSVPINTSHNYIHKPHITTIICYFLPSILIHYTIMGVFNFEDETTSNVAPATLYKALVTDSDNLIPKVIDVIKSVEIVEGNGGAGTIKKLTFVEDGETKHVLHKVELVDDANLAYNYSIVGGVGLPDTIEKISFEAKLSAGPNGGSIAKLNVKYFTKGDVTPSEEELKSGKAKGDGLFKAIEGYCLANPDYN</sequence>
<evidence type="ECO:0000313" key="6">
    <source>
        <dbReference type="Proteomes" id="UP000265566"/>
    </source>
</evidence>
<organism evidence="5 6">
    <name type="scientific">Medicago truncatula</name>
    <name type="common">Barrel medic</name>
    <name type="synonym">Medicago tribuloides</name>
    <dbReference type="NCBI Taxonomy" id="3880"/>
    <lineage>
        <taxon>Eukaryota</taxon>
        <taxon>Viridiplantae</taxon>
        <taxon>Streptophyta</taxon>
        <taxon>Embryophyta</taxon>
        <taxon>Tracheophyta</taxon>
        <taxon>Spermatophyta</taxon>
        <taxon>Magnoliopsida</taxon>
        <taxon>eudicotyledons</taxon>
        <taxon>Gunneridae</taxon>
        <taxon>Pentapetalae</taxon>
        <taxon>rosids</taxon>
        <taxon>fabids</taxon>
        <taxon>Fabales</taxon>
        <taxon>Fabaceae</taxon>
        <taxon>Papilionoideae</taxon>
        <taxon>50 kb inversion clade</taxon>
        <taxon>NPAAA clade</taxon>
        <taxon>Hologalegina</taxon>
        <taxon>IRL clade</taxon>
        <taxon>Trifolieae</taxon>
        <taxon>Medicago</taxon>
    </lineage>
</organism>
<dbReference type="PANTHER" id="PTHR31213:SF55">
    <property type="entry name" value="STRESS-INDUCED PROTEIN SAM22"/>
    <property type="match status" value="1"/>
</dbReference>
<evidence type="ECO:0000256" key="2">
    <source>
        <dbReference type="ARBA" id="ARBA00022821"/>
    </source>
</evidence>
<dbReference type="PROSITE" id="PS00451">
    <property type="entry name" value="PATHOGENESIS_BETVI"/>
    <property type="match status" value="1"/>
</dbReference>
<dbReference type="InterPro" id="IPR024949">
    <property type="entry name" value="Bet_v_I_allergen"/>
</dbReference>
<dbReference type="GO" id="GO:0010427">
    <property type="term" value="F:abscisic acid binding"/>
    <property type="evidence" value="ECO:0007669"/>
    <property type="project" value="InterPro"/>
</dbReference>
<dbReference type="Proteomes" id="UP000265566">
    <property type="component" value="Chromosome 2"/>
</dbReference>
<dbReference type="GO" id="GO:0004864">
    <property type="term" value="F:protein phosphatase inhibitor activity"/>
    <property type="evidence" value="ECO:0007669"/>
    <property type="project" value="InterPro"/>
</dbReference>
<evidence type="ECO:0000313" key="5">
    <source>
        <dbReference type="EMBL" id="RHN73117.1"/>
    </source>
</evidence>
<dbReference type="InterPro" id="IPR023393">
    <property type="entry name" value="START-like_dom_sf"/>
</dbReference>
<accession>A0A396JD84</accession>
<keyword evidence="2" id="KW-0611">Plant defense</keyword>